<evidence type="ECO:0000313" key="1">
    <source>
        <dbReference type="EMBL" id="AGE95936.1"/>
    </source>
</evidence>
<gene>
    <name evidence="1" type="ORF">ECU03_0960</name>
</gene>
<proteinExistence type="predicted"/>
<dbReference type="AlphaFoldDB" id="M1KKZ4"/>
<dbReference type="EMBL" id="KC513611">
    <property type="protein sequence ID" value="AGE95936.1"/>
    <property type="molecule type" value="Genomic_DNA"/>
</dbReference>
<dbReference type="VEuPathDB" id="MicrosporidiaDB:AEWR_030880"/>
<protein>
    <submittedName>
        <fullName evidence="1">Uncharacterized protein</fullName>
    </submittedName>
</protein>
<reference evidence="1" key="1">
    <citation type="journal article" date="2013" name="Eukaryot. Cell">
        <title>Extremely Reduced Levels of Heterozygosity in the Vertebrate Pathogen Encephalitozoon cuniculi.</title>
        <authorList>
            <person name="Selman M."/>
            <person name="Sak B."/>
            <person name="Kvac M."/>
            <person name="Farinelli L."/>
            <person name="Weiss L.M."/>
            <person name="Corradi N."/>
        </authorList>
    </citation>
    <scope>NUCLEOTIDE SEQUENCE</scope>
</reference>
<dbReference type="VEuPathDB" id="MicrosporidiaDB:AEWD_030880"/>
<accession>M1KKZ4</accession>
<dbReference type="VEuPathDB" id="MicrosporidiaDB:ECU03_0960"/>
<name>M1KKZ4_ENCCN</name>
<organism evidence="1">
    <name type="scientific">Encephalitozoon cuniculi</name>
    <name type="common">Microsporidian parasite</name>
    <dbReference type="NCBI Taxonomy" id="6035"/>
    <lineage>
        <taxon>Eukaryota</taxon>
        <taxon>Fungi</taxon>
        <taxon>Fungi incertae sedis</taxon>
        <taxon>Microsporidia</taxon>
        <taxon>Unikaryonidae</taxon>
        <taxon>Encephalitozoon</taxon>
    </lineage>
</organism>
<sequence>MKQLDLLRRFVSGQKNLEKEFVEALLRNDVARSIELGKMLFSRSPMFLVTSLLVSFLDSPTDESKKNLFLKSLENATIKSNLIWMLYKRGLLVEDLHHYVQRIAFKDHMYYLVLKEACIHGHHGLLERGAIPECVEFLLDNLDDWDLYRYALDNGIDLRRRESLNHEYYLLHKLKERGRAIELLKSRLCFKEIEYIAEMVGLESHPQEATDCVVQLMRNGFGEDLLRRAYGVYAKDPSVFNIKMLIAVLVSARRAPLLGVALYLAFKHRRDHQGNYEVLLIFAFLCRYFCFYPHVLECLDSMGVKNAQVPNLSFIWSDILITKGIKDDTRRKGAINNIRGCMDDLDNSIRHFISGGNFAHVVDALELRRSLKESVILMELKESRIIGSNPNNSFRYLLGTWGSYLFEKMTVEKVPKGKGMFLTDFYVSGSCSLDEVLENGLCTIESEGFKAFFEEMVRYQESINK</sequence>
<dbReference type="VEuPathDB" id="MicrosporidiaDB:AEWQ_030880"/>
<dbReference type="VEuPathDB" id="MicrosporidiaDB:M970_030880"/>